<comment type="caution">
    <text evidence="12">The sequence shown here is derived from an EMBL/GenBank/DDBJ whole genome shotgun (WGS) entry which is preliminary data.</text>
</comment>
<keyword evidence="6 7" id="KW-0720">Serine protease</keyword>
<dbReference type="PROSITE" id="PS51892">
    <property type="entry name" value="SUBTILASE"/>
    <property type="match status" value="1"/>
</dbReference>
<feature type="chain" id="PRO_5045181977" evidence="10">
    <location>
        <begin position="33"/>
        <end position="665"/>
    </location>
</feature>
<feature type="domain" description="Peptidase S8/S53" evidence="11">
    <location>
        <begin position="139"/>
        <end position="388"/>
    </location>
</feature>
<feature type="compositionally biased region" description="Low complexity" evidence="9">
    <location>
        <begin position="403"/>
        <end position="483"/>
    </location>
</feature>
<keyword evidence="4 7" id="KW-0645">Protease</keyword>
<feature type="active site" description="Charge relay system" evidence="7">
    <location>
        <position position="182"/>
    </location>
</feature>
<keyword evidence="3" id="KW-0964">Secreted</keyword>
<evidence type="ECO:0000256" key="9">
    <source>
        <dbReference type="SAM" id="MobiDB-lite"/>
    </source>
</evidence>
<evidence type="ECO:0000256" key="7">
    <source>
        <dbReference type="PROSITE-ProRule" id="PRU01240"/>
    </source>
</evidence>
<evidence type="ECO:0000313" key="12">
    <source>
        <dbReference type="EMBL" id="MFC7279252.1"/>
    </source>
</evidence>
<comment type="subcellular location">
    <subcellularLocation>
        <location evidence="1">Secreted</location>
    </subcellularLocation>
</comment>
<evidence type="ECO:0000256" key="1">
    <source>
        <dbReference type="ARBA" id="ARBA00004613"/>
    </source>
</evidence>
<dbReference type="InterPro" id="IPR023827">
    <property type="entry name" value="Peptidase_S8_Asp-AS"/>
</dbReference>
<feature type="region of interest" description="Disordered" evidence="9">
    <location>
        <begin position="403"/>
        <end position="489"/>
    </location>
</feature>
<dbReference type="PROSITE" id="PS00137">
    <property type="entry name" value="SUBTILASE_HIS"/>
    <property type="match status" value="1"/>
</dbReference>
<proteinExistence type="inferred from homology"/>
<evidence type="ECO:0000256" key="2">
    <source>
        <dbReference type="ARBA" id="ARBA00011073"/>
    </source>
</evidence>
<dbReference type="PROSITE" id="PS00138">
    <property type="entry name" value="SUBTILASE_SER"/>
    <property type="match status" value="1"/>
</dbReference>
<dbReference type="InterPro" id="IPR050131">
    <property type="entry name" value="Peptidase_S8_subtilisin-like"/>
</dbReference>
<dbReference type="PRINTS" id="PR00723">
    <property type="entry name" value="SUBTILISIN"/>
</dbReference>
<sequence>MRKHLRRYAAGALTVGAIAGGAALGLPTQAAADWQPVVSGLSESAQQMLPESVSAAKPVRVVRTSITKGKPVVEVRTATDRGTAAELVKDAQQSKGAVAVEVDSAVTALDVPAGTDPYRAQQWDFGKLHVADAWQQSTGAGVTVAVIDSGVDASHPDLAGQILPGKDFVAGTEGTSTDPNGHGTHVAGTIAALTGNGTGVSAVAPGAKILPVRVLGANGTGWTSDIASGIIYAADHGAKVINMSLGGPGQSTTMSNAIAYARSKGVTVIAAAGNERQDGSPVSYPAADAGVIAVAATDAADKVASYSNQGSYVDVAAPGSNILSTVPVAKGSYASYNGTSMATPHVAAVAALMKAANPGLTPDAIESALESSAVDLGPAGKDTDYGYGRIDALAAVTAVAPATSAPTSAPATTTAPVTTAPTTTAPTTSAPTTSAPTTVPTTAPTANPTPTPSKTVVPTPSKTVIPTPSKTVTPSPSKTVTPTPTKPKVRPAIRVAASTSAPVYGSTVRVTYTVTASGKPYAGKPVRIGVALPKGSFAFTGATTNSAGVVTFTRKATGNFQVKLLVPASATTLEATSGVSAFTVRTQIRVTSPAKRTLKVALTGATGQRAQVQRLDRSRWVVAKTVTASAAQLKVTGLKSAARYRVVVPSTATLRGVTSPILKIR</sequence>
<keyword evidence="13" id="KW-1185">Reference proteome</keyword>
<dbReference type="PROSITE" id="PS00136">
    <property type="entry name" value="SUBTILASE_ASP"/>
    <property type="match status" value="1"/>
</dbReference>
<evidence type="ECO:0000256" key="5">
    <source>
        <dbReference type="ARBA" id="ARBA00022801"/>
    </source>
</evidence>
<dbReference type="RefSeq" id="WP_378976400.1">
    <property type="nucleotide sequence ID" value="NZ_JBHTBJ010000047.1"/>
</dbReference>
<evidence type="ECO:0000256" key="6">
    <source>
        <dbReference type="ARBA" id="ARBA00022825"/>
    </source>
</evidence>
<dbReference type="InterPro" id="IPR036852">
    <property type="entry name" value="Peptidase_S8/S53_dom_sf"/>
</dbReference>
<dbReference type="InterPro" id="IPR015500">
    <property type="entry name" value="Peptidase_S8_subtilisin-rel"/>
</dbReference>
<dbReference type="InterPro" id="IPR000209">
    <property type="entry name" value="Peptidase_S8/S53_dom"/>
</dbReference>
<protein>
    <submittedName>
        <fullName evidence="12">S8 family serine peptidase</fullName>
    </submittedName>
</protein>
<evidence type="ECO:0000256" key="3">
    <source>
        <dbReference type="ARBA" id="ARBA00022525"/>
    </source>
</evidence>
<feature type="active site" description="Charge relay system" evidence="7">
    <location>
        <position position="340"/>
    </location>
</feature>
<keyword evidence="10" id="KW-0732">Signal</keyword>
<evidence type="ECO:0000259" key="11">
    <source>
        <dbReference type="Pfam" id="PF00082"/>
    </source>
</evidence>
<dbReference type="EMBL" id="JBHTBJ010000047">
    <property type="protein sequence ID" value="MFC7279252.1"/>
    <property type="molecule type" value="Genomic_DNA"/>
</dbReference>
<evidence type="ECO:0000256" key="8">
    <source>
        <dbReference type="RuleBase" id="RU003355"/>
    </source>
</evidence>
<dbReference type="SUPFAM" id="SSF52743">
    <property type="entry name" value="Subtilisin-like"/>
    <property type="match status" value="1"/>
</dbReference>
<organism evidence="12 13">
    <name type="scientific">Paractinoplanes rhizophilus</name>
    <dbReference type="NCBI Taxonomy" id="1416877"/>
    <lineage>
        <taxon>Bacteria</taxon>
        <taxon>Bacillati</taxon>
        <taxon>Actinomycetota</taxon>
        <taxon>Actinomycetes</taxon>
        <taxon>Micromonosporales</taxon>
        <taxon>Micromonosporaceae</taxon>
        <taxon>Paractinoplanes</taxon>
    </lineage>
</organism>
<keyword evidence="5 7" id="KW-0378">Hydrolase</keyword>
<gene>
    <name evidence="12" type="ORF">ACFQS1_35270</name>
</gene>
<dbReference type="PANTHER" id="PTHR43806:SF11">
    <property type="entry name" value="CEREVISIN-RELATED"/>
    <property type="match status" value="1"/>
</dbReference>
<reference evidence="13" key="1">
    <citation type="journal article" date="2019" name="Int. J. Syst. Evol. Microbiol.">
        <title>The Global Catalogue of Microorganisms (GCM) 10K type strain sequencing project: providing services to taxonomists for standard genome sequencing and annotation.</title>
        <authorList>
            <consortium name="The Broad Institute Genomics Platform"/>
            <consortium name="The Broad Institute Genome Sequencing Center for Infectious Disease"/>
            <person name="Wu L."/>
            <person name="Ma J."/>
        </authorList>
    </citation>
    <scope>NUCLEOTIDE SEQUENCE [LARGE SCALE GENOMIC DNA]</scope>
    <source>
        <strain evidence="13">XZYJT-10</strain>
    </source>
</reference>
<evidence type="ECO:0000313" key="13">
    <source>
        <dbReference type="Proteomes" id="UP001596548"/>
    </source>
</evidence>
<dbReference type="InterPro" id="IPR034084">
    <property type="entry name" value="Thermitase-like_dom"/>
</dbReference>
<evidence type="ECO:0000256" key="4">
    <source>
        <dbReference type="ARBA" id="ARBA00022670"/>
    </source>
</evidence>
<dbReference type="Gene3D" id="3.40.50.200">
    <property type="entry name" value="Peptidase S8/S53 domain"/>
    <property type="match status" value="1"/>
</dbReference>
<comment type="similarity">
    <text evidence="2 7 8">Belongs to the peptidase S8 family.</text>
</comment>
<dbReference type="PANTHER" id="PTHR43806">
    <property type="entry name" value="PEPTIDASE S8"/>
    <property type="match status" value="1"/>
</dbReference>
<accession>A0ABW2I329</accession>
<dbReference type="CDD" id="cd07484">
    <property type="entry name" value="Peptidases_S8_Thermitase_like"/>
    <property type="match status" value="1"/>
</dbReference>
<name>A0ABW2I329_9ACTN</name>
<evidence type="ECO:0000256" key="10">
    <source>
        <dbReference type="SAM" id="SignalP"/>
    </source>
</evidence>
<dbReference type="InterPro" id="IPR023828">
    <property type="entry name" value="Peptidase_S8_Ser-AS"/>
</dbReference>
<dbReference type="InterPro" id="IPR022398">
    <property type="entry name" value="Peptidase_S8_His-AS"/>
</dbReference>
<dbReference type="Pfam" id="PF00082">
    <property type="entry name" value="Peptidase_S8"/>
    <property type="match status" value="1"/>
</dbReference>
<dbReference type="Proteomes" id="UP001596548">
    <property type="component" value="Unassembled WGS sequence"/>
</dbReference>
<feature type="active site" description="Charge relay system" evidence="7">
    <location>
        <position position="148"/>
    </location>
</feature>
<feature type="signal peptide" evidence="10">
    <location>
        <begin position="1"/>
        <end position="32"/>
    </location>
</feature>